<comment type="caution">
    <text evidence="1">The sequence shown here is derived from an EMBL/GenBank/DDBJ whole genome shotgun (WGS) entry which is preliminary data.</text>
</comment>
<accession>A0ABN0P4Z3</accession>
<dbReference type="EMBL" id="AVQI01000050">
    <property type="protein sequence ID" value="ERK02700.1"/>
    <property type="molecule type" value="Genomic_DNA"/>
</dbReference>
<name>A0ABN0P4Z3_TRESO</name>
<protein>
    <submittedName>
        <fullName evidence="1">Uncharacterized protein</fullName>
    </submittedName>
</protein>
<sequence length="43" mass="5443">MRKVRADDERQKNVRTAPAWIRQKVLKRIILLKLKQHYFFYRK</sequence>
<dbReference type="Proteomes" id="UP000016646">
    <property type="component" value="Unassembled WGS sequence"/>
</dbReference>
<evidence type="ECO:0000313" key="2">
    <source>
        <dbReference type="Proteomes" id="UP000016646"/>
    </source>
</evidence>
<reference evidence="1 2" key="1">
    <citation type="submission" date="2013-08" db="EMBL/GenBank/DDBJ databases">
        <authorList>
            <person name="Durkin A.S."/>
            <person name="Haft D.R."/>
            <person name="McCorrison J."/>
            <person name="Torralba M."/>
            <person name="Gillis M."/>
            <person name="Haft D.H."/>
            <person name="Methe B."/>
            <person name="Sutton G."/>
            <person name="Nelson K.E."/>
        </authorList>
    </citation>
    <scope>NUCLEOTIDE SEQUENCE [LARGE SCALE GENOMIC DNA]</scope>
    <source>
        <strain evidence="1 2">ATCC 35536</strain>
    </source>
</reference>
<gene>
    <name evidence="1" type="ORF">HMPREF0860_0160</name>
</gene>
<proteinExistence type="predicted"/>
<evidence type="ECO:0000313" key="1">
    <source>
        <dbReference type="EMBL" id="ERK02700.1"/>
    </source>
</evidence>
<keyword evidence="2" id="KW-1185">Reference proteome</keyword>
<organism evidence="1 2">
    <name type="scientific">Treponema socranskii subsp. socranskii VPI DR56BR1116 = ATCC 35536</name>
    <dbReference type="NCBI Taxonomy" id="1125725"/>
    <lineage>
        <taxon>Bacteria</taxon>
        <taxon>Pseudomonadati</taxon>
        <taxon>Spirochaetota</taxon>
        <taxon>Spirochaetia</taxon>
        <taxon>Spirochaetales</taxon>
        <taxon>Treponemataceae</taxon>
        <taxon>Treponema</taxon>
    </lineage>
</organism>